<evidence type="ECO:0000256" key="2">
    <source>
        <dbReference type="ARBA" id="ARBA00022777"/>
    </source>
</evidence>
<evidence type="ECO:0000259" key="10">
    <source>
        <dbReference type="Pfam" id="PF07730"/>
    </source>
</evidence>
<keyword evidence="6" id="KW-0812">Transmembrane</keyword>
<feature type="chain" id="PRO_5045818549" evidence="7">
    <location>
        <begin position="42"/>
        <end position="1117"/>
    </location>
</feature>
<feature type="domain" description="Histidine kinase/HSP90-like ATPase" evidence="8">
    <location>
        <begin position="922"/>
        <end position="1012"/>
    </location>
</feature>
<keyword evidence="12" id="KW-1185">Reference proteome</keyword>
<organism evidence="11 12">
    <name type="scientific">Roseateles amylovorans</name>
    <dbReference type="NCBI Taxonomy" id="2978473"/>
    <lineage>
        <taxon>Bacteria</taxon>
        <taxon>Pseudomonadati</taxon>
        <taxon>Pseudomonadota</taxon>
        <taxon>Betaproteobacteria</taxon>
        <taxon>Burkholderiales</taxon>
        <taxon>Sphaerotilaceae</taxon>
        <taxon>Roseateles</taxon>
    </lineage>
</organism>
<dbReference type="Pfam" id="PF07494">
    <property type="entry name" value="Reg_prop"/>
    <property type="match status" value="1"/>
</dbReference>
<dbReference type="InterPro" id="IPR015943">
    <property type="entry name" value="WD40/YVTN_repeat-like_dom_sf"/>
</dbReference>
<evidence type="ECO:0000256" key="7">
    <source>
        <dbReference type="SAM" id="SignalP"/>
    </source>
</evidence>
<evidence type="ECO:0000256" key="1">
    <source>
        <dbReference type="ARBA" id="ARBA00022679"/>
    </source>
</evidence>
<keyword evidence="3" id="KW-0902">Two-component regulatory system</keyword>
<evidence type="ECO:0000313" key="12">
    <source>
        <dbReference type="Proteomes" id="UP001064933"/>
    </source>
</evidence>
<feature type="compositionally biased region" description="Polar residues" evidence="5">
    <location>
        <begin position="1076"/>
        <end position="1088"/>
    </location>
</feature>
<evidence type="ECO:0000256" key="6">
    <source>
        <dbReference type="SAM" id="Phobius"/>
    </source>
</evidence>
<keyword evidence="7" id="KW-0732">Signal</keyword>
<feature type="signal peptide" evidence="7">
    <location>
        <begin position="1"/>
        <end position="41"/>
    </location>
</feature>
<keyword evidence="6" id="KW-1133">Transmembrane helix</keyword>
<feature type="coiled-coil region" evidence="4">
    <location>
        <begin position="856"/>
        <end position="883"/>
    </location>
</feature>
<dbReference type="InterPro" id="IPR036890">
    <property type="entry name" value="HATPase_C_sf"/>
</dbReference>
<dbReference type="Proteomes" id="UP001064933">
    <property type="component" value="Chromosome"/>
</dbReference>
<keyword evidence="2 11" id="KW-0418">Kinase</keyword>
<evidence type="ECO:0000313" key="11">
    <source>
        <dbReference type="EMBL" id="UXH80415.1"/>
    </source>
</evidence>
<dbReference type="InterPro" id="IPR003594">
    <property type="entry name" value="HATPase_dom"/>
</dbReference>
<dbReference type="Pfam" id="PF02518">
    <property type="entry name" value="HATPase_c"/>
    <property type="match status" value="1"/>
</dbReference>
<feature type="compositionally biased region" description="Basic and acidic residues" evidence="5">
    <location>
        <begin position="1100"/>
        <end position="1117"/>
    </location>
</feature>
<dbReference type="InterPro" id="IPR050482">
    <property type="entry name" value="Sensor_HK_TwoCompSys"/>
</dbReference>
<dbReference type="CDD" id="cd16917">
    <property type="entry name" value="HATPase_UhpB-NarQ-NarX-like"/>
    <property type="match status" value="1"/>
</dbReference>
<dbReference type="Gene3D" id="2.60.40.10">
    <property type="entry name" value="Immunoglobulins"/>
    <property type="match status" value="1"/>
</dbReference>
<evidence type="ECO:0000256" key="4">
    <source>
        <dbReference type="SAM" id="Coils"/>
    </source>
</evidence>
<accession>A0ABY6B7H2</accession>
<feature type="transmembrane region" description="Helical" evidence="6">
    <location>
        <begin position="782"/>
        <end position="799"/>
    </location>
</feature>
<evidence type="ECO:0000259" key="9">
    <source>
        <dbReference type="Pfam" id="PF07495"/>
    </source>
</evidence>
<name>A0ABY6B7H2_9BURK</name>
<feature type="region of interest" description="Disordered" evidence="5">
    <location>
        <begin position="258"/>
        <end position="280"/>
    </location>
</feature>
<sequence>MPTSVPEVPAGALKRVQAVMVALCTAALAGALSLGATAALAASKLTDYAHTPLLVNDGAPADIWTLSQADDGVLWLGTGMGLFRFDGLRFDRYPLREGERLTSSNINGLKLMADGDIWLGFHGGGTARLRDGRATLYGPKQGLPPGKVLRFALTGDGVLWAAASGGLARFVDGRWQAATSGWGLGDEGAYYVFVDSRGILWVCTGRRLMFLRPGAQRFEDTGIRIAEYGIVAEDRSGRIWLSESLYGIRPLPELWATDSRSSRPAEPKGPPPQPSTDTFPTPAFGYAKQMLFARDGSLWLTVSGAGVWRLLHPEAVPTDRPLSPDDPLEKFDRDQGLPANVVVPIIEDREGTVWVGTNNGISSFQKKRLHEVQSLSATSVGGYAVLAHGKGVVAGNLREAFAVDPPTPEVALTGPIPTRTSIASADGALWWRRESELIRRKGSDLRHVPLPPHLSGVLAVAMTPDGEDGLWLSVLDDGIYHATPSGVVKDERLKDLPAPRAMGRGPDGSLWLASEDQVIHRRAGQSTVYGLEQGLAIGRATTVYVSDRRLLIAGESGVALFDGKRFHAITDVQDSAFGNVTGIIESLDGDLWLSGGRGVIQMPSADVASNFAKPSAAMNYRLLDRRDGLPGVALQATAVPTALRDGRGRLWFTTNRGIAWLDPAALPRNERPPHTEVLNIRTGERTYMADDALTLPAGTTSLTLRYTAITLVAADRARFRYRLEGVDRDWHDAGAQREATYANLAPGEYRFQVMAANGDGVWDASGANLRFSIAPTWFQTRGFALACLCSLLLLGWLAYRLRIRAIAKQVRLRLEERHLERERIARELHDTLLQGVQGLVLQFNRVARRVDAPEINDKMERALANAENLIAAARDRVSDLRANHGPLGADLTRIVTELADDKLAVVMQIDGNERALREFVHDELLMIAREALCNAVRHASATTLSVHLRYDERGVTVQVADDGRGLDPAIGHLDGRPGHHGIRGMFERAKRLQGTLRIRAGAQGGTEVEVRVLAQYAYAPTARDPLHRLVRALGRRLKRWAAPWLRRVKRVREARRHDPAQPDPRYRDTQPRDSAFQDSSVGGTTPSGASSRAERRRHAARTEAVKAPQDRAEARRH</sequence>
<evidence type="ECO:0000256" key="3">
    <source>
        <dbReference type="ARBA" id="ARBA00023012"/>
    </source>
</evidence>
<dbReference type="InterPro" id="IPR011110">
    <property type="entry name" value="Reg_prop"/>
</dbReference>
<dbReference type="InterPro" id="IPR011123">
    <property type="entry name" value="Y_Y_Y"/>
</dbReference>
<dbReference type="SUPFAM" id="SSF55874">
    <property type="entry name" value="ATPase domain of HSP90 chaperone/DNA topoisomerase II/histidine kinase"/>
    <property type="match status" value="1"/>
</dbReference>
<feature type="compositionally biased region" description="Basic and acidic residues" evidence="5">
    <location>
        <begin position="1055"/>
        <end position="1071"/>
    </location>
</feature>
<dbReference type="RefSeq" id="WP_261760232.1">
    <property type="nucleotide sequence ID" value="NZ_CP104562.2"/>
</dbReference>
<keyword evidence="6" id="KW-0472">Membrane</keyword>
<dbReference type="PANTHER" id="PTHR24421">
    <property type="entry name" value="NITRATE/NITRITE SENSOR PROTEIN NARX-RELATED"/>
    <property type="match status" value="1"/>
</dbReference>
<dbReference type="EMBL" id="CP104562">
    <property type="protein sequence ID" value="UXH80415.1"/>
    <property type="molecule type" value="Genomic_DNA"/>
</dbReference>
<evidence type="ECO:0000256" key="5">
    <source>
        <dbReference type="SAM" id="MobiDB-lite"/>
    </source>
</evidence>
<feature type="domain" description="Two component regulator three Y" evidence="9">
    <location>
        <begin position="715"/>
        <end position="773"/>
    </location>
</feature>
<dbReference type="PANTHER" id="PTHR24421:SF62">
    <property type="entry name" value="SENSORY TRANSDUCTION HISTIDINE KINASE"/>
    <property type="match status" value="1"/>
</dbReference>
<dbReference type="SUPFAM" id="SSF63829">
    <property type="entry name" value="Calcium-dependent phosphotriesterase"/>
    <property type="match status" value="2"/>
</dbReference>
<gene>
    <name evidence="11" type="ORF">N4261_11290</name>
</gene>
<dbReference type="Gene3D" id="3.30.565.10">
    <property type="entry name" value="Histidine kinase-like ATPase, C-terminal domain"/>
    <property type="match status" value="1"/>
</dbReference>
<dbReference type="Pfam" id="PF07730">
    <property type="entry name" value="HisKA_3"/>
    <property type="match status" value="1"/>
</dbReference>
<proteinExistence type="predicted"/>
<keyword evidence="1" id="KW-0808">Transferase</keyword>
<dbReference type="InterPro" id="IPR011712">
    <property type="entry name" value="Sig_transdc_His_kin_sub3_dim/P"/>
</dbReference>
<dbReference type="GO" id="GO:0016301">
    <property type="term" value="F:kinase activity"/>
    <property type="evidence" value="ECO:0007669"/>
    <property type="project" value="UniProtKB-KW"/>
</dbReference>
<keyword evidence="4" id="KW-0175">Coiled coil</keyword>
<evidence type="ECO:0000259" key="8">
    <source>
        <dbReference type="Pfam" id="PF02518"/>
    </source>
</evidence>
<feature type="region of interest" description="Disordered" evidence="5">
    <location>
        <begin position="1053"/>
        <end position="1117"/>
    </location>
</feature>
<dbReference type="InterPro" id="IPR013783">
    <property type="entry name" value="Ig-like_fold"/>
</dbReference>
<feature type="domain" description="Signal transduction histidine kinase subgroup 3 dimerisation and phosphoacceptor" evidence="10">
    <location>
        <begin position="820"/>
        <end position="882"/>
    </location>
</feature>
<dbReference type="Gene3D" id="1.20.5.1930">
    <property type="match status" value="1"/>
</dbReference>
<dbReference type="Pfam" id="PF07495">
    <property type="entry name" value="Y_Y_Y"/>
    <property type="match status" value="1"/>
</dbReference>
<protein>
    <submittedName>
        <fullName evidence="11">Histidine kinase</fullName>
    </submittedName>
</protein>
<reference evidence="11" key="1">
    <citation type="submission" date="2022-10" db="EMBL/GenBank/DDBJ databases">
        <title>Characterization and whole genome sequencing of a new Roseateles species, isolated from fresh water.</title>
        <authorList>
            <person name="Guliayeva D.Y."/>
            <person name="Akhremchuk A.E."/>
            <person name="Sikolenko M.A."/>
            <person name="Valentovich L.N."/>
            <person name="Sidarenka A.V."/>
        </authorList>
    </citation>
    <scope>NUCLEOTIDE SEQUENCE</scope>
    <source>
        <strain evidence="11">BIM B-1768</strain>
    </source>
</reference>
<dbReference type="Gene3D" id="2.130.10.10">
    <property type="entry name" value="YVTN repeat-like/Quinoprotein amine dehydrogenase"/>
    <property type="match status" value="3"/>
</dbReference>